<evidence type="ECO:0000256" key="3">
    <source>
        <dbReference type="ARBA" id="ARBA00012743"/>
    </source>
</evidence>
<evidence type="ECO:0000256" key="10">
    <source>
        <dbReference type="PIRNR" id="PIRNR006630"/>
    </source>
</evidence>
<dbReference type="InterPro" id="IPR014729">
    <property type="entry name" value="Rossmann-like_a/b/a_fold"/>
</dbReference>
<keyword evidence="8 10" id="KW-0520">NAD</keyword>
<dbReference type="Pfam" id="PF02540">
    <property type="entry name" value="NAD_synthase"/>
    <property type="match status" value="1"/>
</dbReference>
<dbReference type="Gene3D" id="3.40.50.620">
    <property type="entry name" value="HUPs"/>
    <property type="match status" value="1"/>
</dbReference>
<dbReference type="Pfam" id="PF00795">
    <property type="entry name" value="CN_hydrolase"/>
    <property type="match status" value="1"/>
</dbReference>
<name>A0ABD2JZC3_HETSC</name>
<evidence type="ECO:0000256" key="8">
    <source>
        <dbReference type="ARBA" id="ARBA00023027"/>
    </source>
</evidence>
<dbReference type="CDD" id="cd07570">
    <property type="entry name" value="GAT_Gln-NAD-synth"/>
    <property type="match status" value="1"/>
</dbReference>
<dbReference type="Proteomes" id="UP001620645">
    <property type="component" value="Unassembled WGS sequence"/>
</dbReference>
<comment type="pathway">
    <text evidence="1 10">Cofactor biosynthesis; NAD(+) biosynthesis; NAD(+) from deamido-NAD(+) (L-Gln route): step 1/1.</text>
</comment>
<sequence>MAQKTAVGRVITVAVSSLNQWALDFAGNKRRILKTCHEAFKMNASVRLGPELEITGYNCLDHFYELDTEQHSWEILREIVDESRKLHNMLIITGMPIRHNLGLYNCMVAVANGQIVFIYPKTILANDDVYREGRWFVAWQHKNEFVNYQIKEEFGFSQRTVPFGTSVLESADGVRLGMEMCEEMWAPFGPSQRLALQGVDIICNSSGSHHVLGKSRMRINQLVLGATAKLGGTYLYANHRGMDGERVFFDGMSSIAQDGKLYAQIDQFDIEETTVCSCTLNLDNSVAYRAKIASLCQQSSKVVPMPCVRCDAQLLTDTLAVGGGALSRPISVEQRTNVEELCHAPAAWLWHYLRRSGMSGFFLPLSGGQDSVSVALMVRLMCEKVCNAVAKNPDSDDPAYFLCGERVPTDPALLCARILFTSFMASSNSSEMTKALATGIAKDIGATHSNINIDGIVQSYLQTLDFTPSYESSDLREGMALQNVQARARMVLAYLHAQLTLTKERRKGSLLVLGASNVDESLVGYVTKYDCSSADINPIGAVSKDDLREFLCHVNANHNFPHLKSVIDSVPTAELRPLKDGQIVQTDEAEIGLTYRELSTFGKLRRPGCSGPYRMFQELVHIWHPAHSYDEIADKVRIFFRRYALNRHKATVATPAYHANTYSNEDHRNDHRPFLYPDMAHQFQRISELVEMLKKRDQTLQLKNSNGQRTTAD</sequence>
<comment type="catalytic activity">
    <reaction evidence="10">
        <text>deamido-NAD(+) + L-glutamine + ATP + H2O = L-glutamate + AMP + diphosphate + NAD(+) + H(+)</text>
        <dbReference type="Rhea" id="RHEA:24384"/>
        <dbReference type="ChEBI" id="CHEBI:15377"/>
        <dbReference type="ChEBI" id="CHEBI:15378"/>
        <dbReference type="ChEBI" id="CHEBI:29985"/>
        <dbReference type="ChEBI" id="CHEBI:30616"/>
        <dbReference type="ChEBI" id="CHEBI:33019"/>
        <dbReference type="ChEBI" id="CHEBI:57540"/>
        <dbReference type="ChEBI" id="CHEBI:58359"/>
        <dbReference type="ChEBI" id="CHEBI:58437"/>
        <dbReference type="ChEBI" id="CHEBI:456215"/>
        <dbReference type="EC" id="6.3.5.1"/>
    </reaction>
</comment>
<evidence type="ECO:0000256" key="9">
    <source>
        <dbReference type="ARBA" id="ARBA00030681"/>
    </source>
</evidence>
<evidence type="ECO:0000256" key="4">
    <source>
        <dbReference type="ARBA" id="ARBA00017309"/>
    </source>
</evidence>
<dbReference type="InterPro" id="IPR014445">
    <property type="entry name" value="Gln-dep_NAD_synthase"/>
</dbReference>
<evidence type="ECO:0000256" key="5">
    <source>
        <dbReference type="ARBA" id="ARBA00022598"/>
    </source>
</evidence>
<dbReference type="EMBL" id="JBICCN010000078">
    <property type="protein sequence ID" value="KAL3095990.1"/>
    <property type="molecule type" value="Genomic_DNA"/>
</dbReference>
<dbReference type="CDD" id="cd00553">
    <property type="entry name" value="NAD_synthase"/>
    <property type="match status" value="1"/>
</dbReference>
<dbReference type="PROSITE" id="PS50263">
    <property type="entry name" value="CN_HYDROLASE"/>
    <property type="match status" value="1"/>
</dbReference>
<dbReference type="GO" id="GO:0003952">
    <property type="term" value="F:NAD+ synthase (glutamine-hydrolyzing) activity"/>
    <property type="evidence" value="ECO:0007669"/>
    <property type="project" value="UniProtKB-UniRule"/>
</dbReference>
<evidence type="ECO:0000313" key="13">
    <source>
        <dbReference type="Proteomes" id="UP001620645"/>
    </source>
</evidence>
<dbReference type="PANTHER" id="PTHR23090:SF9">
    <property type="entry name" value="GLUTAMINE-DEPENDENT NAD(+) SYNTHETASE"/>
    <property type="match status" value="1"/>
</dbReference>
<evidence type="ECO:0000256" key="6">
    <source>
        <dbReference type="ARBA" id="ARBA00022741"/>
    </source>
</evidence>
<comment type="similarity">
    <text evidence="2 10">In the C-terminal section; belongs to the NAD synthetase family.</text>
</comment>
<dbReference type="GO" id="GO:0005524">
    <property type="term" value="F:ATP binding"/>
    <property type="evidence" value="ECO:0007669"/>
    <property type="project" value="UniProtKB-UniRule"/>
</dbReference>
<dbReference type="HAMAP" id="MF_02090">
    <property type="entry name" value="NadE_glutamine_dep"/>
    <property type="match status" value="1"/>
</dbReference>
<dbReference type="PANTHER" id="PTHR23090">
    <property type="entry name" value="NH 3 /GLUTAMINE-DEPENDENT NAD + SYNTHETASE"/>
    <property type="match status" value="1"/>
</dbReference>
<evidence type="ECO:0000256" key="2">
    <source>
        <dbReference type="ARBA" id="ARBA00007145"/>
    </source>
</evidence>
<dbReference type="InterPro" id="IPR003010">
    <property type="entry name" value="C-N_Hydrolase"/>
</dbReference>
<dbReference type="SUPFAM" id="SSF52402">
    <property type="entry name" value="Adenine nucleotide alpha hydrolases-like"/>
    <property type="match status" value="1"/>
</dbReference>
<dbReference type="InterPro" id="IPR036526">
    <property type="entry name" value="C-N_Hydrolase_sf"/>
</dbReference>
<gene>
    <name evidence="12" type="ORF">niasHS_005749</name>
</gene>
<keyword evidence="7 10" id="KW-0067">ATP-binding</keyword>
<organism evidence="12 13">
    <name type="scientific">Heterodera schachtii</name>
    <name type="common">Sugarbeet cyst nematode worm</name>
    <name type="synonym">Tylenchus schachtii</name>
    <dbReference type="NCBI Taxonomy" id="97005"/>
    <lineage>
        <taxon>Eukaryota</taxon>
        <taxon>Metazoa</taxon>
        <taxon>Ecdysozoa</taxon>
        <taxon>Nematoda</taxon>
        <taxon>Chromadorea</taxon>
        <taxon>Rhabditida</taxon>
        <taxon>Tylenchina</taxon>
        <taxon>Tylenchomorpha</taxon>
        <taxon>Tylenchoidea</taxon>
        <taxon>Heteroderidae</taxon>
        <taxon>Heteroderinae</taxon>
        <taxon>Heterodera</taxon>
    </lineage>
</organism>
<accession>A0ABD2JZC3</accession>
<dbReference type="Gene3D" id="3.60.110.10">
    <property type="entry name" value="Carbon-nitrogen hydrolase"/>
    <property type="match status" value="1"/>
</dbReference>
<dbReference type="SUPFAM" id="SSF56317">
    <property type="entry name" value="Carbon-nitrogen hydrolase"/>
    <property type="match status" value="1"/>
</dbReference>
<dbReference type="PIRSF" id="PIRSF006630">
    <property type="entry name" value="NADS_GAT"/>
    <property type="match status" value="1"/>
</dbReference>
<dbReference type="InterPro" id="IPR022310">
    <property type="entry name" value="NAD/GMP_synthase"/>
</dbReference>
<evidence type="ECO:0000259" key="11">
    <source>
        <dbReference type="PROSITE" id="PS50263"/>
    </source>
</evidence>
<dbReference type="GO" id="GO:0009435">
    <property type="term" value="P:NAD+ biosynthetic process"/>
    <property type="evidence" value="ECO:0007669"/>
    <property type="project" value="UniProtKB-UniRule"/>
</dbReference>
<proteinExistence type="inferred from homology"/>
<evidence type="ECO:0000313" key="12">
    <source>
        <dbReference type="EMBL" id="KAL3095990.1"/>
    </source>
</evidence>
<keyword evidence="5 10" id="KW-0436">Ligase</keyword>
<protein>
    <recommendedName>
        <fullName evidence="4 10">Glutamine-dependent NAD(+) synthetase</fullName>
        <ecNumber evidence="3 10">6.3.5.1</ecNumber>
    </recommendedName>
    <alternativeName>
        <fullName evidence="9 10">NAD(+) synthase [glutamine-hydrolyzing]</fullName>
    </alternativeName>
</protein>
<evidence type="ECO:0000256" key="7">
    <source>
        <dbReference type="ARBA" id="ARBA00022840"/>
    </source>
</evidence>
<dbReference type="FunFam" id="3.40.50.620:FF:000036">
    <property type="entry name" value="Glutamine-dependent NAD(+) synthetase"/>
    <property type="match status" value="1"/>
</dbReference>
<dbReference type="NCBIfam" id="TIGR00552">
    <property type="entry name" value="nadE"/>
    <property type="match status" value="1"/>
</dbReference>
<feature type="domain" description="CN hydrolase" evidence="11">
    <location>
        <begin position="11"/>
        <end position="282"/>
    </location>
</feature>
<keyword evidence="6 10" id="KW-0547">Nucleotide-binding</keyword>
<dbReference type="InterPro" id="IPR003694">
    <property type="entry name" value="NAD_synthase"/>
</dbReference>
<reference evidence="12 13" key="1">
    <citation type="submission" date="2024-10" db="EMBL/GenBank/DDBJ databases">
        <authorList>
            <person name="Kim D."/>
        </authorList>
    </citation>
    <scope>NUCLEOTIDE SEQUENCE [LARGE SCALE GENOMIC DNA]</scope>
    <source>
        <strain evidence="12">Taebaek</strain>
    </source>
</reference>
<dbReference type="AlphaFoldDB" id="A0ABD2JZC3"/>
<dbReference type="EC" id="6.3.5.1" evidence="3 10"/>
<comment type="caution">
    <text evidence="12">The sequence shown here is derived from an EMBL/GenBank/DDBJ whole genome shotgun (WGS) entry which is preliminary data.</text>
</comment>
<keyword evidence="13" id="KW-1185">Reference proteome</keyword>
<evidence type="ECO:0000256" key="1">
    <source>
        <dbReference type="ARBA" id="ARBA00005188"/>
    </source>
</evidence>